<keyword evidence="2" id="KW-1185">Reference proteome</keyword>
<dbReference type="InterPro" id="IPR042184">
    <property type="entry name" value="YqeY/Aim41_N"/>
</dbReference>
<dbReference type="Proteomes" id="UP001291999">
    <property type="component" value="Unassembled WGS sequence"/>
</dbReference>
<comment type="caution">
    <text evidence="1">The sequence shown here is derived from an EMBL/GenBank/DDBJ whole genome shotgun (WGS) entry which is preliminary data.</text>
</comment>
<protein>
    <submittedName>
        <fullName evidence="1">Uncharacterized protein</fullName>
    </submittedName>
</protein>
<accession>A0ABU5KD85</accession>
<proteinExistence type="predicted"/>
<dbReference type="Gene3D" id="1.10.1510.10">
    <property type="entry name" value="Uncharacterised protein YqeY/AIM41 PF09424, N-terminal domain"/>
    <property type="match status" value="1"/>
</dbReference>
<evidence type="ECO:0000313" key="1">
    <source>
        <dbReference type="EMBL" id="MDZ5662916.1"/>
    </source>
</evidence>
<gene>
    <name evidence="1" type="ORF">SFC79_14160</name>
</gene>
<evidence type="ECO:0000313" key="2">
    <source>
        <dbReference type="Proteomes" id="UP001291999"/>
    </source>
</evidence>
<dbReference type="RefSeq" id="WP_322424850.1">
    <property type="nucleotide sequence ID" value="NZ_JAXQPW010000006.1"/>
</dbReference>
<reference evidence="1 2" key="1">
    <citation type="submission" date="2023-11" db="EMBL/GenBank/DDBJ databases">
        <title>Novel species in genus Nocardioides.</title>
        <authorList>
            <person name="Zhou H."/>
        </authorList>
    </citation>
    <scope>NUCLEOTIDE SEQUENCE [LARGE SCALE GENOMIC DNA]</scope>
    <source>
        <strain evidence="1 2">S-58</strain>
    </source>
</reference>
<dbReference type="EMBL" id="JAXQPW010000006">
    <property type="protein sequence ID" value="MDZ5662916.1"/>
    <property type="molecule type" value="Genomic_DNA"/>
</dbReference>
<name>A0ABU5KD85_9ACTN</name>
<organism evidence="1 2">
    <name type="scientific">Nocardioides renjunii</name>
    <dbReference type="NCBI Taxonomy" id="3095075"/>
    <lineage>
        <taxon>Bacteria</taxon>
        <taxon>Bacillati</taxon>
        <taxon>Actinomycetota</taxon>
        <taxon>Actinomycetes</taxon>
        <taxon>Propionibacteriales</taxon>
        <taxon>Nocardioidaceae</taxon>
        <taxon>Nocardioides</taxon>
    </lineage>
</organism>
<sequence length="119" mass="12248">MTTDSPLRSRLRAALLEARRARDAGTVSALRTTLAALENAEAVPTAARAGAIEEAPVGVGSTEAARRVLDDADELALLESEIAALQEAALAYDDAAPERAAAARRAADRLVALRPGSSG</sequence>